<evidence type="ECO:0000313" key="2">
    <source>
        <dbReference type="Proteomes" id="UP000055024"/>
    </source>
</evidence>
<keyword evidence="2" id="KW-1185">Reference proteome</keyword>
<reference evidence="1 2" key="1">
    <citation type="submission" date="2015-01" db="EMBL/GenBank/DDBJ databases">
        <title>Evolution of Trichinella species and genotypes.</title>
        <authorList>
            <person name="Korhonen P.K."/>
            <person name="Edoardo P."/>
            <person name="Giuseppe L.R."/>
            <person name="Gasser R.B."/>
        </authorList>
    </citation>
    <scope>NUCLEOTIDE SEQUENCE [LARGE SCALE GENOMIC DNA]</scope>
    <source>
        <strain evidence="1">ISS1029</strain>
    </source>
</reference>
<dbReference type="EMBL" id="JYDP01000027">
    <property type="protein sequence ID" value="KRZ14143.1"/>
    <property type="molecule type" value="Genomic_DNA"/>
</dbReference>
<protein>
    <submittedName>
        <fullName evidence="1">Uncharacterized protein</fullName>
    </submittedName>
</protein>
<organism evidence="1 2">
    <name type="scientific">Trichinella zimbabwensis</name>
    <dbReference type="NCBI Taxonomy" id="268475"/>
    <lineage>
        <taxon>Eukaryota</taxon>
        <taxon>Metazoa</taxon>
        <taxon>Ecdysozoa</taxon>
        <taxon>Nematoda</taxon>
        <taxon>Enoplea</taxon>
        <taxon>Dorylaimia</taxon>
        <taxon>Trichinellida</taxon>
        <taxon>Trichinellidae</taxon>
        <taxon>Trichinella</taxon>
    </lineage>
</organism>
<dbReference type="AlphaFoldDB" id="A0A0V1HUV8"/>
<proteinExistence type="predicted"/>
<evidence type="ECO:0000313" key="1">
    <source>
        <dbReference type="EMBL" id="KRZ14143.1"/>
    </source>
</evidence>
<comment type="caution">
    <text evidence="1">The sequence shown here is derived from an EMBL/GenBank/DDBJ whole genome shotgun (WGS) entry which is preliminary data.</text>
</comment>
<sequence>MSIQSSEKSNTSIKVEYFSVIQKRTSAAPQRYNELRERFATLPLATAALETGFSALELFLAEDKF</sequence>
<gene>
    <name evidence="1" type="ORF">T11_8544</name>
</gene>
<accession>A0A0V1HUV8</accession>
<name>A0A0V1HUV8_9BILA</name>
<dbReference type="Proteomes" id="UP000055024">
    <property type="component" value="Unassembled WGS sequence"/>
</dbReference>